<name>A0AAV5E698_ELECO</name>
<evidence type="ECO:0000313" key="3">
    <source>
        <dbReference type="Proteomes" id="UP001054889"/>
    </source>
</evidence>
<proteinExistence type="predicted"/>
<protein>
    <recommendedName>
        <fullName evidence="1">Reverse transcriptase zinc-binding domain-containing protein</fullName>
    </recommendedName>
</protein>
<comment type="caution">
    <text evidence="2">The sequence shown here is derived from an EMBL/GenBank/DDBJ whole genome shotgun (WGS) entry which is preliminary data.</text>
</comment>
<organism evidence="2 3">
    <name type="scientific">Eleusine coracana subsp. coracana</name>
    <dbReference type="NCBI Taxonomy" id="191504"/>
    <lineage>
        <taxon>Eukaryota</taxon>
        <taxon>Viridiplantae</taxon>
        <taxon>Streptophyta</taxon>
        <taxon>Embryophyta</taxon>
        <taxon>Tracheophyta</taxon>
        <taxon>Spermatophyta</taxon>
        <taxon>Magnoliopsida</taxon>
        <taxon>Liliopsida</taxon>
        <taxon>Poales</taxon>
        <taxon>Poaceae</taxon>
        <taxon>PACMAD clade</taxon>
        <taxon>Chloridoideae</taxon>
        <taxon>Cynodonteae</taxon>
        <taxon>Eleusininae</taxon>
        <taxon>Eleusine</taxon>
    </lineage>
</organism>
<evidence type="ECO:0000259" key="1">
    <source>
        <dbReference type="Pfam" id="PF13966"/>
    </source>
</evidence>
<dbReference type="Proteomes" id="UP001054889">
    <property type="component" value="Unassembled WGS sequence"/>
</dbReference>
<dbReference type="Pfam" id="PF13966">
    <property type="entry name" value="zf-RVT"/>
    <property type="match status" value="1"/>
</dbReference>
<sequence length="285" mass="32936">MATDIGDGTRTLFWEDRWLHSQRVVDIAPWLYLVVAKRIIKKRTVAEALNEHLWLRDARGASSVRELREFFALWDIIQDVALQPEAEDRHYWRLCSSGKYSAKSAYLHLFSGATQFGPWERTWQTWAPGKCKFFLWLVAHDRCWTADRLARRGLEHPKKCVLCDQEQETINHLLIACPFAGQYWFMSLAQVGLQALAPQPTDLIFDEWWEKAWQTAPEQQKKGFNSMVALGAWILWTHRNGCVFEGLAPCMSRALTVSNDERHLWEMAGARSLSSLSMLITNNGP</sequence>
<keyword evidence="3" id="KW-1185">Reference proteome</keyword>
<dbReference type="EMBL" id="BQKI01000073">
    <property type="protein sequence ID" value="GJN18258.1"/>
    <property type="molecule type" value="Genomic_DNA"/>
</dbReference>
<dbReference type="PANTHER" id="PTHR36617">
    <property type="entry name" value="PROTEIN, PUTATIVE-RELATED"/>
    <property type="match status" value="1"/>
</dbReference>
<reference evidence="2" key="1">
    <citation type="journal article" date="2018" name="DNA Res.">
        <title>Multiple hybrid de novo genome assembly of finger millet, an orphan allotetraploid crop.</title>
        <authorList>
            <person name="Hatakeyama M."/>
            <person name="Aluri S."/>
            <person name="Balachadran M.T."/>
            <person name="Sivarajan S.R."/>
            <person name="Patrignani A."/>
            <person name="Gruter S."/>
            <person name="Poveda L."/>
            <person name="Shimizu-Inatsugi R."/>
            <person name="Baeten J."/>
            <person name="Francoijs K.J."/>
            <person name="Nataraja K.N."/>
            <person name="Reddy Y.A.N."/>
            <person name="Phadnis S."/>
            <person name="Ravikumar R.L."/>
            <person name="Schlapbach R."/>
            <person name="Sreeman S.M."/>
            <person name="Shimizu K.K."/>
        </authorList>
    </citation>
    <scope>NUCLEOTIDE SEQUENCE</scope>
</reference>
<gene>
    <name evidence="2" type="primary">gb05400</name>
    <name evidence="2" type="ORF">PR202_gb05400</name>
</gene>
<dbReference type="PANTHER" id="PTHR36617:SF17">
    <property type="entry name" value="OS01G0114800 PROTEIN"/>
    <property type="match status" value="1"/>
</dbReference>
<feature type="domain" description="Reverse transcriptase zinc-binding" evidence="1">
    <location>
        <begin position="100"/>
        <end position="184"/>
    </location>
</feature>
<evidence type="ECO:0000313" key="2">
    <source>
        <dbReference type="EMBL" id="GJN18258.1"/>
    </source>
</evidence>
<accession>A0AAV5E698</accession>
<reference evidence="2" key="2">
    <citation type="submission" date="2021-12" db="EMBL/GenBank/DDBJ databases">
        <title>Resequencing data analysis of finger millet.</title>
        <authorList>
            <person name="Hatakeyama M."/>
            <person name="Aluri S."/>
            <person name="Balachadran M.T."/>
            <person name="Sivarajan S.R."/>
            <person name="Poveda L."/>
            <person name="Shimizu-Inatsugi R."/>
            <person name="Schlapbach R."/>
            <person name="Sreeman S.M."/>
            <person name="Shimizu K.K."/>
        </authorList>
    </citation>
    <scope>NUCLEOTIDE SEQUENCE</scope>
</reference>
<dbReference type="AlphaFoldDB" id="A0AAV5E698"/>
<dbReference type="InterPro" id="IPR026960">
    <property type="entry name" value="RVT-Znf"/>
</dbReference>